<evidence type="ECO:0000313" key="2">
    <source>
        <dbReference type="EMBL" id="MDX5949743.1"/>
    </source>
</evidence>
<keyword evidence="3" id="KW-1185">Reference proteome</keyword>
<protein>
    <submittedName>
        <fullName evidence="2">Uncharacterized protein</fullName>
    </submittedName>
</protein>
<dbReference type="RefSeq" id="WP_015989351.1">
    <property type="nucleotide sequence ID" value="NZ_CP032342.1"/>
</dbReference>
<organism evidence="2 3">
    <name type="scientific">Azospirillum brasilense</name>
    <dbReference type="NCBI Taxonomy" id="192"/>
    <lineage>
        <taxon>Bacteria</taxon>
        <taxon>Pseudomonadati</taxon>
        <taxon>Pseudomonadota</taxon>
        <taxon>Alphaproteobacteria</taxon>
        <taxon>Rhodospirillales</taxon>
        <taxon>Azospirillaceae</taxon>
        <taxon>Azospirillum</taxon>
    </lineage>
</organism>
<feature type="signal peptide" evidence="1">
    <location>
        <begin position="1"/>
        <end position="20"/>
    </location>
</feature>
<dbReference type="EMBL" id="JAWXYC010000001">
    <property type="protein sequence ID" value="MDX5949743.1"/>
    <property type="molecule type" value="Genomic_DNA"/>
</dbReference>
<keyword evidence="1" id="KW-0732">Signal</keyword>
<proteinExistence type="predicted"/>
<dbReference type="GeneID" id="56447855"/>
<feature type="chain" id="PRO_5046000775" evidence="1">
    <location>
        <begin position="21"/>
        <end position="151"/>
    </location>
</feature>
<name>A0ABU4NY79_AZOBR</name>
<gene>
    <name evidence="2" type="ORF">SIM66_00775</name>
</gene>
<evidence type="ECO:0000313" key="3">
    <source>
        <dbReference type="Proteomes" id="UP001277471"/>
    </source>
</evidence>
<accession>A0ABU4NY79</accession>
<evidence type="ECO:0000256" key="1">
    <source>
        <dbReference type="SAM" id="SignalP"/>
    </source>
</evidence>
<dbReference type="Proteomes" id="UP001277471">
    <property type="component" value="Unassembled WGS sequence"/>
</dbReference>
<sequence>MRAILIAGLFISVLSPVAEAADKESLVREIARVRTAIDVGTDRQEMTALAKAVIVELYMAKRAGISNPQTESSTLVLIDALRATVTNWDLCPEAVWKTNFPSCKQASTEFFKSIGSLSTAYDNSRLPWKPFYAYALVEVSARADEALSTFR</sequence>
<comment type="caution">
    <text evidence="2">The sequence shown here is derived from an EMBL/GenBank/DDBJ whole genome shotgun (WGS) entry which is preliminary data.</text>
</comment>
<reference evidence="2 3" key="1">
    <citation type="submission" date="2023-11" db="EMBL/GenBank/DDBJ databases">
        <title>MicrobeMod: A computational toolkit for identifying prokaryotic methylation and restriction-modification with nanopore sequencing.</title>
        <authorList>
            <person name="Crits-Christoph A."/>
            <person name="Kang S.C."/>
            <person name="Lee H."/>
            <person name="Ostrov N."/>
        </authorList>
    </citation>
    <scope>NUCLEOTIDE SEQUENCE [LARGE SCALE GENOMIC DNA]</scope>
    <source>
        <strain evidence="2 3">ATCC 29145</strain>
    </source>
</reference>